<dbReference type="RefSeq" id="XP_040796093.1">
    <property type="nucleotide sequence ID" value="XM_040945878.1"/>
</dbReference>
<protein>
    <recommendedName>
        <fullName evidence="4">Fungal specific transcription factor</fullName>
    </recommendedName>
</protein>
<evidence type="ECO:0000256" key="1">
    <source>
        <dbReference type="SAM" id="SignalP"/>
    </source>
</evidence>
<feature type="signal peptide" evidence="1">
    <location>
        <begin position="1"/>
        <end position="31"/>
    </location>
</feature>
<evidence type="ECO:0000313" key="2">
    <source>
        <dbReference type="EMBL" id="RAK72081.1"/>
    </source>
</evidence>
<organism evidence="2 3">
    <name type="scientific">Aspergillus fijiensis CBS 313.89</name>
    <dbReference type="NCBI Taxonomy" id="1448319"/>
    <lineage>
        <taxon>Eukaryota</taxon>
        <taxon>Fungi</taxon>
        <taxon>Dikarya</taxon>
        <taxon>Ascomycota</taxon>
        <taxon>Pezizomycotina</taxon>
        <taxon>Eurotiomycetes</taxon>
        <taxon>Eurotiomycetidae</taxon>
        <taxon>Eurotiales</taxon>
        <taxon>Aspergillaceae</taxon>
        <taxon>Aspergillus</taxon>
    </lineage>
</organism>
<evidence type="ECO:0000313" key="3">
    <source>
        <dbReference type="Proteomes" id="UP000249789"/>
    </source>
</evidence>
<sequence length="172" mass="19183">MHMSGPLTRASLLNILLNPLLTTSTSTRALAISTPRFQFHLPSYPHCFATHLYRHHNTSFCSTMSTATCQEPQTTGTATLSENQERKEYLALPDANSVDSATRQLDVSGDGSSVKLDHLGPLVVNQDGTLSRISNWEQMTEIERTNTLRVLGKRNKLRMDAIKKEQNQGQEN</sequence>
<keyword evidence="1" id="KW-0732">Signal</keyword>
<dbReference type="AlphaFoldDB" id="A0A8G1RKE1"/>
<dbReference type="OrthoDB" id="4590138at2759"/>
<dbReference type="PANTHER" id="PTHR39474">
    <property type="entry name" value="UNNAMED PRODUCT"/>
    <property type="match status" value="1"/>
</dbReference>
<accession>A0A8G1RKE1</accession>
<dbReference type="EMBL" id="KZ824702">
    <property type="protein sequence ID" value="RAK72081.1"/>
    <property type="molecule type" value="Genomic_DNA"/>
</dbReference>
<reference evidence="2 3" key="1">
    <citation type="submission" date="2018-02" db="EMBL/GenBank/DDBJ databases">
        <title>The genomes of Aspergillus section Nigri reveals drivers in fungal speciation.</title>
        <authorList>
            <consortium name="DOE Joint Genome Institute"/>
            <person name="Vesth T.C."/>
            <person name="Nybo J."/>
            <person name="Theobald S."/>
            <person name="Brandl J."/>
            <person name="Frisvad J.C."/>
            <person name="Nielsen K.F."/>
            <person name="Lyhne E.K."/>
            <person name="Kogle M.E."/>
            <person name="Kuo A."/>
            <person name="Riley R."/>
            <person name="Clum A."/>
            <person name="Nolan M."/>
            <person name="Lipzen A."/>
            <person name="Salamov A."/>
            <person name="Henrissat B."/>
            <person name="Wiebenga A."/>
            <person name="De vries R.P."/>
            <person name="Grigoriev I.V."/>
            <person name="Mortensen U.H."/>
            <person name="Andersen M.R."/>
            <person name="Baker S.E."/>
        </authorList>
    </citation>
    <scope>NUCLEOTIDE SEQUENCE [LARGE SCALE GENOMIC DNA]</scope>
    <source>
        <strain evidence="2 3">CBS 313.89</strain>
    </source>
</reference>
<dbReference type="VEuPathDB" id="FungiDB:BO72DRAFT_453001"/>
<feature type="chain" id="PRO_5034361214" description="Fungal specific transcription factor" evidence="1">
    <location>
        <begin position="32"/>
        <end position="172"/>
    </location>
</feature>
<proteinExistence type="predicted"/>
<dbReference type="Proteomes" id="UP000249789">
    <property type="component" value="Unassembled WGS sequence"/>
</dbReference>
<keyword evidence="3" id="KW-1185">Reference proteome</keyword>
<dbReference type="GeneID" id="63863211"/>
<name>A0A8G1RKE1_9EURO</name>
<gene>
    <name evidence="2" type="ORF">BO72DRAFT_453001</name>
</gene>
<dbReference type="PANTHER" id="PTHR39474:SF1">
    <property type="entry name" value="FUNGAL SPECIFIC TRANSCRIPTION FACTOR"/>
    <property type="match status" value="1"/>
</dbReference>
<evidence type="ECO:0008006" key="4">
    <source>
        <dbReference type="Google" id="ProtNLM"/>
    </source>
</evidence>